<dbReference type="InterPro" id="IPR001810">
    <property type="entry name" value="F-box_dom"/>
</dbReference>
<gene>
    <name evidence="2" type="ORF">V5O48_014503</name>
</gene>
<dbReference type="SUPFAM" id="SSF81383">
    <property type="entry name" value="F-box domain"/>
    <property type="match status" value="1"/>
</dbReference>
<protein>
    <recommendedName>
        <fullName evidence="1">F-box domain-containing protein</fullName>
    </recommendedName>
</protein>
<keyword evidence="3" id="KW-1185">Reference proteome</keyword>
<sequence>MVLEAQLSQSFQLPYDILLRIFTFYIKRLLTSGSSERTKPSEWLSFTHVCQYWRSAALESPTLWTEPDFRFPSIAHETLKRSQSLPISLTIRASEGAKLKELAIEMLKSEYFPRIAYLELCFSSPSALEAVLRVAVSPASSLHTLRLEGGYYAGMVRVLLPDNFLGGTSVGLRQLEMVGFSIPWNSTFLRDLTHFDVKLPSPDLSVSQLCRILRRCPALESLKLWNCLFTTGEDVAPVELPRICDLFLGASILVSIELLSILKVPPSAVVRLSWEESEPSPADIDYLLRPLLVSSKIGKPTRDLMGLSFAWEVVEGFQFLTCLVFDEIPTLGNPSREFFALTFHFRTFPPPNLGPYVHTFLEGAPISALRFLHFGNLSILPLTARLVSTLPQLYNLDLDSTVQTCALLTQAFGIQAEDGIAQRPYPFPSLSTLRFYDVAFGSRPPASELELRSLLIQHLSSRRAHGAAIETLVLVSCKGFSEEDIRELKVHVGEVLEKKEP</sequence>
<dbReference type="InterPro" id="IPR032675">
    <property type="entry name" value="LRR_dom_sf"/>
</dbReference>
<dbReference type="Gene3D" id="1.20.1280.50">
    <property type="match status" value="1"/>
</dbReference>
<reference evidence="2 3" key="1">
    <citation type="submission" date="2024-02" db="EMBL/GenBank/DDBJ databases">
        <title>A draft genome for the cacao thread blight pathogen Marasmius crinis-equi.</title>
        <authorList>
            <person name="Cohen S.P."/>
            <person name="Baruah I.K."/>
            <person name="Amoako-Attah I."/>
            <person name="Bukari Y."/>
            <person name="Meinhardt L.W."/>
            <person name="Bailey B.A."/>
        </authorList>
    </citation>
    <scope>NUCLEOTIDE SEQUENCE [LARGE SCALE GENOMIC DNA]</scope>
    <source>
        <strain evidence="2 3">GH-76</strain>
    </source>
</reference>
<evidence type="ECO:0000259" key="1">
    <source>
        <dbReference type="Pfam" id="PF12937"/>
    </source>
</evidence>
<accession>A0ABR3EX46</accession>
<dbReference type="EMBL" id="JBAHYK010001575">
    <property type="protein sequence ID" value="KAL0567486.1"/>
    <property type="molecule type" value="Genomic_DNA"/>
</dbReference>
<organism evidence="2 3">
    <name type="scientific">Marasmius crinis-equi</name>
    <dbReference type="NCBI Taxonomy" id="585013"/>
    <lineage>
        <taxon>Eukaryota</taxon>
        <taxon>Fungi</taxon>
        <taxon>Dikarya</taxon>
        <taxon>Basidiomycota</taxon>
        <taxon>Agaricomycotina</taxon>
        <taxon>Agaricomycetes</taxon>
        <taxon>Agaricomycetidae</taxon>
        <taxon>Agaricales</taxon>
        <taxon>Marasmiineae</taxon>
        <taxon>Marasmiaceae</taxon>
        <taxon>Marasmius</taxon>
    </lineage>
</organism>
<dbReference type="Gene3D" id="3.80.10.10">
    <property type="entry name" value="Ribonuclease Inhibitor"/>
    <property type="match status" value="1"/>
</dbReference>
<evidence type="ECO:0000313" key="2">
    <source>
        <dbReference type="EMBL" id="KAL0567486.1"/>
    </source>
</evidence>
<comment type="caution">
    <text evidence="2">The sequence shown here is derived from an EMBL/GenBank/DDBJ whole genome shotgun (WGS) entry which is preliminary data.</text>
</comment>
<dbReference type="Proteomes" id="UP001465976">
    <property type="component" value="Unassembled WGS sequence"/>
</dbReference>
<evidence type="ECO:0000313" key="3">
    <source>
        <dbReference type="Proteomes" id="UP001465976"/>
    </source>
</evidence>
<proteinExistence type="predicted"/>
<name>A0ABR3EX46_9AGAR</name>
<feature type="domain" description="F-box" evidence="1">
    <location>
        <begin position="12"/>
        <end position="70"/>
    </location>
</feature>
<dbReference type="InterPro" id="IPR036047">
    <property type="entry name" value="F-box-like_dom_sf"/>
</dbReference>
<dbReference type="Pfam" id="PF12937">
    <property type="entry name" value="F-box-like"/>
    <property type="match status" value="1"/>
</dbReference>
<dbReference type="SUPFAM" id="SSF52047">
    <property type="entry name" value="RNI-like"/>
    <property type="match status" value="1"/>
</dbReference>